<dbReference type="Pfam" id="PF00512">
    <property type="entry name" value="HisKA"/>
    <property type="match status" value="1"/>
</dbReference>
<dbReference type="PRINTS" id="PR00344">
    <property type="entry name" value="BCTRLSENSOR"/>
</dbReference>
<evidence type="ECO:0000256" key="5">
    <source>
        <dbReference type="ARBA" id="ARBA00022777"/>
    </source>
</evidence>
<dbReference type="SUPFAM" id="SSF55874">
    <property type="entry name" value="ATPase domain of HSP90 chaperone/DNA topoisomerase II/histidine kinase"/>
    <property type="match status" value="1"/>
</dbReference>
<dbReference type="InterPro" id="IPR003594">
    <property type="entry name" value="HATPase_dom"/>
</dbReference>
<comment type="catalytic activity">
    <reaction evidence="1">
        <text>ATP + protein L-histidine = ADP + protein N-phospho-L-histidine.</text>
        <dbReference type="EC" id="2.7.13.3"/>
    </reaction>
</comment>
<name>A0A926F2Z3_9BACT</name>
<dbReference type="RefSeq" id="WP_262434817.1">
    <property type="nucleotide sequence ID" value="NZ_JACRTF010000001.1"/>
</dbReference>
<dbReference type="PROSITE" id="PS50109">
    <property type="entry name" value="HIS_KIN"/>
    <property type="match status" value="1"/>
</dbReference>
<evidence type="ECO:0000313" key="10">
    <source>
        <dbReference type="Proteomes" id="UP000651085"/>
    </source>
</evidence>
<keyword evidence="7" id="KW-0472">Membrane</keyword>
<evidence type="ECO:0000256" key="7">
    <source>
        <dbReference type="SAM" id="Phobius"/>
    </source>
</evidence>
<protein>
    <recommendedName>
        <fullName evidence="2">histidine kinase</fullName>
        <ecNumber evidence="2">2.7.13.3</ecNumber>
    </recommendedName>
</protein>
<sequence>MKNIRFVFCIVILLFACIYPSWGIDKTKNLKMLADSAKSLSGKSEFVSVNRAYMNLARELEDTMHIEAAYNDLFNHYYQLGEVDSLRVVCYELMDWYKGHDKSNDRYQMWRQYIQRLTESGRQDEAIAETDLLSKDAEKNNNSYGHACSEMCIGYNHRVFSNNVKLCLEYYNNALKIFEDAGYNDDAYVVCLNIVQTYLARQEYGGVQCYLDRMEKLREKMKTAGKDIRENLYMRFLQFRVIATLAHEGKVAADGFIRETDSYYSSHPGCVAKDAWYGYKIMCSRTLGDLEGSLSYLDSLMDYHKSIGACYPANLLMKAQYLEIAGRLKEACKEYANYAHVNDSVRSVELDDQLSKYTVQFDVNKLKMEKLELSAEVSRNRLIAVLSVSACILVLLIILAYFYIRTLSMNRKLDAANKAVIKASRIKSSFIQHITHEIRTPLNSIVGFSSLLANGGTSEEENREYSMQIEASNAYLLDLVNNVVDIADMDSQTEDMPRRSVDVDACCRECIAEVRPSVKPEVEMQYEPLPQPVTLQAVGPWVKRVLLALLNNAAKFTQSGYIRLRYENDRQHHLVRFIVEDSGPGISEEYKDSIFERFVKVDNFTPGTGLGLAVVHQIMDIVDGKVYLDTTYDGGARFIVEWPAE</sequence>
<dbReference type="SMART" id="SM00387">
    <property type="entry name" value="HATPase_c"/>
    <property type="match status" value="1"/>
</dbReference>
<gene>
    <name evidence="9" type="ORF">H8744_10730</name>
</gene>
<evidence type="ECO:0000256" key="2">
    <source>
        <dbReference type="ARBA" id="ARBA00012438"/>
    </source>
</evidence>
<dbReference type="Gene3D" id="3.30.565.10">
    <property type="entry name" value="Histidine kinase-like ATPase, C-terminal domain"/>
    <property type="match status" value="1"/>
</dbReference>
<proteinExistence type="predicted"/>
<dbReference type="CDD" id="cd00082">
    <property type="entry name" value="HisKA"/>
    <property type="match status" value="1"/>
</dbReference>
<feature type="domain" description="Histidine kinase" evidence="8">
    <location>
        <begin position="433"/>
        <end position="645"/>
    </location>
</feature>
<dbReference type="Gene3D" id="1.10.287.130">
    <property type="match status" value="1"/>
</dbReference>
<dbReference type="AlphaFoldDB" id="A0A926F2Z3"/>
<dbReference type="SUPFAM" id="SSF47384">
    <property type="entry name" value="Homodimeric domain of signal transducing histidine kinase"/>
    <property type="match status" value="1"/>
</dbReference>
<dbReference type="InterPro" id="IPR050736">
    <property type="entry name" value="Sensor_HK_Regulatory"/>
</dbReference>
<keyword evidence="7" id="KW-1133">Transmembrane helix</keyword>
<dbReference type="GO" id="GO:0000155">
    <property type="term" value="F:phosphorelay sensor kinase activity"/>
    <property type="evidence" value="ECO:0007669"/>
    <property type="project" value="InterPro"/>
</dbReference>
<reference evidence="9" key="1">
    <citation type="submission" date="2020-08" db="EMBL/GenBank/DDBJ databases">
        <title>Genome public.</title>
        <authorList>
            <person name="Liu C."/>
            <person name="Sun Q."/>
        </authorList>
    </citation>
    <scope>NUCLEOTIDE SEQUENCE</scope>
    <source>
        <strain evidence="9">N12</strain>
    </source>
</reference>
<dbReference type="EC" id="2.7.13.3" evidence="2"/>
<dbReference type="InterPro" id="IPR036097">
    <property type="entry name" value="HisK_dim/P_sf"/>
</dbReference>
<evidence type="ECO:0000259" key="8">
    <source>
        <dbReference type="PROSITE" id="PS50109"/>
    </source>
</evidence>
<keyword evidence="4" id="KW-0808">Transferase</keyword>
<dbReference type="Pfam" id="PF02518">
    <property type="entry name" value="HATPase_c"/>
    <property type="match status" value="1"/>
</dbReference>
<keyword evidence="10" id="KW-1185">Reference proteome</keyword>
<feature type="transmembrane region" description="Helical" evidence="7">
    <location>
        <begin position="382"/>
        <end position="404"/>
    </location>
</feature>
<keyword evidence="5 9" id="KW-0418">Kinase</keyword>
<keyword evidence="7" id="KW-0812">Transmembrane</keyword>
<dbReference type="EMBL" id="JACRTF010000001">
    <property type="protein sequence ID" value="MBC8593711.1"/>
    <property type="molecule type" value="Genomic_DNA"/>
</dbReference>
<evidence type="ECO:0000256" key="4">
    <source>
        <dbReference type="ARBA" id="ARBA00022679"/>
    </source>
</evidence>
<evidence type="ECO:0000256" key="6">
    <source>
        <dbReference type="ARBA" id="ARBA00023012"/>
    </source>
</evidence>
<dbReference type="InterPro" id="IPR036890">
    <property type="entry name" value="HATPase_C_sf"/>
</dbReference>
<accession>A0A926F2Z3</accession>
<keyword evidence="6" id="KW-0902">Two-component regulatory system</keyword>
<evidence type="ECO:0000313" key="9">
    <source>
        <dbReference type="EMBL" id="MBC8593711.1"/>
    </source>
</evidence>
<dbReference type="PANTHER" id="PTHR43711:SF26">
    <property type="entry name" value="SENSOR HISTIDINE KINASE RCSC"/>
    <property type="match status" value="1"/>
</dbReference>
<dbReference type="SMART" id="SM00388">
    <property type="entry name" value="HisKA"/>
    <property type="match status" value="1"/>
</dbReference>
<evidence type="ECO:0000256" key="3">
    <source>
        <dbReference type="ARBA" id="ARBA00022553"/>
    </source>
</evidence>
<dbReference type="InterPro" id="IPR005467">
    <property type="entry name" value="His_kinase_dom"/>
</dbReference>
<keyword evidence="3" id="KW-0597">Phosphoprotein</keyword>
<evidence type="ECO:0000256" key="1">
    <source>
        <dbReference type="ARBA" id="ARBA00000085"/>
    </source>
</evidence>
<dbReference type="PROSITE" id="PS51257">
    <property type="entry name" value="PROKAR_LIPOPROTEIN"/>
    <property type="match status" value="1"/>
</dbReference>
<comment type="caution">
    <text evidence="9">The sequence shown here is derived from an EMBL/GenBank/DDBJ whole genome shotgun (WGS) entry which is preliminary data.</text>
</comment>
<dbReference type="InterPro" id="IPR004358">
    <property type="entry name" value="Sig_transdc_His_kin-like_C"/>
</dbReference>
<dbReference type="InterPro" id="IPR003661">
    <property type="entry name" value="HisK_dim/P_dom"/>
</dbReference>
<dbReference type="CDD" id="cd00075">
    <property type="entry name" value="HATPase"/>
    <property type="match status" value="1"/>
</dbReference>
<dbReference type="Proteomes" id="UP000651085">
    <property type="component" value="Unassembled WGS sequence"/>
</dbReference>
<dbReference type="PANTHER" id="PTHR43711">
    <property type="entry name" value="TWO-COMPONENT HISTIDINE KINASE"/>
    <property type="match status" value="1"/>
</dbReference>
<organism evidence="9 10">
    <name type="scientific">Jilunia laotingensis</name>
    <dbReference type="NCBI Taxonomy" id="2763675"/>
    <lineage>
        <taxon>Bacteria</taxon>
        <taxon>Pseudomonadati</taxon>
        <taxon>Bacteroidota</taxon>
        <taxon>Bacteroidia</taxon>
        <taxon>Bacteroidales</taxon>
        <taxon>Bacteroidaceae</taxon>
        <taxon>Jilunia</taxon>
    </lineage>
</organism>